<comment type="caution">
    <text evidence="3">The sequence shown here is derived from an EMBL/GenBank/DDBJ whole genome shotgun (WGS) entry which is preliminary data.</text>
</comment>
<keyword evidence="1" id="KW-0175">Coiled coil</keyword>
<name>A0A9W4WJ55_9GLOM</name>
<gene>
    <name evidence="3" type="ORF">FWILDA_LOCUS2208</name>
</gene>
<dbReference type="Pfam" id="PF00505">
    <property type="entry name" value="HMG_box"/>
    <property type="match status" value="1"/>
</dbReference>
<evidence type="ECO:0000256" key="1">
    <source>
        <dbReference type="SAM" id="Coils"/>
    </source>
</evidence>
<feature type="coiled-coil region" evidence="1">
    <location>
        <begin position="191"/>
        <end position="218"/>
    </location>
</feature>
<feature type="domain" description="HMG box" evidence="2">
    <location>
        <begin position="29"/>
        <end position="89"/>
    </location>
</feature>
<sequence>MSARPPFPPTLTARDLIPAEINNGIEAVRTANAFIAYRMALVRELKLQRVPCHRSNVSSHASRLWAEEPEEVKDVYRKMATDAQLLYNKTRGITFLYEQPIPNGKCKIESETQSSSTQVFEEKILSTKNPQYEAPTQQGNFMLNPPPPSVLDQEQSMYYDNSVESSSNVSVPSNIPTFDHNLAGLNSFGENVFENTRNAELEQRIQVLENQLAFFYQMYFGGYNNYPA</sequence>
<dbReference type="Proteomes" id="UP001153678">
    <property type="component" value="Unassembled WGS sequence"/>
</dbReference>
<dbReference type="Gene3D" id="1.10.30.10">
    <property type="entry name" value="High mobility group box domain"/>
    <property type="match status" value="1"/>
</dbReference>
<evidence type="ECO:0000313" key="3">
    <source>
        <dbReference type="EMBL" id="CAI2165711.1"/>
    </source>
</evidence>
<dbReference type="OrthoDB" id="6247875at2759"/>
<evidence type="ECO:0000313" key="4">
    <source>
        <dbReference type="Proteomes" id="UP001153678"/>
    </source>
</evidence>
<reference evidence="3" key="1">
    <citation type="submission" date="2022-08" db="EMBL/GenBank/DDBJ databases">
        <authorList>
            <person name="Kallberg Y."/>
            <person name="Tangrot J."/>
            <person name="Rosling A."/>
        </authorList>
    </citation>
    <scope>NUCLEOTIDE SEQUENCE</scope>
    <source>
        <strain evidence="3">Wild A</strain>
    </source>
</reference>
<dbReference type="InterPro" id="IPR009071">
    <property type="entry name" value="HMG_box_dom"/>
</dbReference>
<dbReference type="AlphaFoldDB" id="A0A9W4WJ55"/>
<dbReference type="EMBL" id="CAMKVN010000244">
    <property type="protein sequence ID" value="CAI2165711.1"/>
    <property type="molecule type" value="Genomic_DNA"/>
</dbReference>
<proteinExistence type="predicted"/>
<dbReference type="SUPFAM" id="SSF47095">
    <property type="entry name" value="HMG-box"/>
    <property type="match status" value="1"/>
</dbReference>
<dbReference type="InterPro" id="IPR036910">
    <property type="entry name" value="HMG_box_dom_sf"/>
</dbReference>
<organism evidence="3 4">
    <name type="scientific">Funneliformis geosporum</name>
    <dbReference type="NCBI Taxonomy" id="1117311"/>
    <lineage>
        <taxon>Eukaryota</taxon>
        <taxon>Fungi</taxon>
        <taxon>Fungi incertae sedis</taxon>
        <taxon>Mucoromycota</taxon>
        <taxon>Glomeromycotina</taxon>
        <taxon>Glomeromycetes</taxon>
        <taxon>Glomerales</taxon>
        <taxon>Glomeraceae</taxon>
        <taxon>Funneliformis</taxon>
    </lineage>
</organism>
<accession>A0A9W4WJ55</accession>
<evidence type="ECO:0000259" key="2">
    <source>
        <dbReference type="Pfam" id="PF00505"/>
    </source>
</evidence>
<keyword evidence="4" id="KW-1185">Reference proteome</keyword>
<protein>
    <submittedName>
        <fullName evidence="3">12762_t:CDS:1</fullName>
    </submittedName>
</protein>